<comment type="similarity">
    <text evidence="1">Belongs to the thiolase-like superfamily. Thiolase family.</text>
</comment>
<protein>
    <recommendedName>
        <fullName evidence="6">Thiolase N-terminal domain-containing protein</fullName>
    </recommendedName>
</protein>
<dbReference type="Pfam" id="PF00108">
    <property type="entry name" value="Thiolase_N"/>
    <property type="match status" value="1"/>
</dbReference>
<feature type="domain" description="Thiolase N-terminal" evidence="6">
    <location>
        <begin position="6"/>
        <end position="57"/>
    </location>
</feature>
<dbReference type="PANTHER" id="PTHR18919">
    <property type="entry name" value="ACETYL-COA C-ACYLTRANSFERASE"/>
    <property type="match status" value="1"/>
</dbReference>
<comment type="caution">
    <text evidence="7">The sequence shown here is derived from an EMBL/GenBank/DDBJ whole genome shotgun (WGS) entry which is preliminary data.</text>
</comment>
<evidence type="ECO:0000259" key="6">
    <source>
        <dbReference type="Pfam" id="PF00108"/>
    </source>
</evidence>
<dbReference type="PANTHER" id="PTHR18919:SF153">
    <property type="entry name" value="TRIFUNCTIONAL ENZYME SUBUNIT BETA, MITOCHONDRIAL"/>
    <property type="match status" value="1"/>
</dbReference>
<accession>A0ABN7PCW6</accession>
<keyword evidence="2" id="KW-0808">Transferase</keyword>
<evidence type="ECO:0000256" key="5">
    <source>
        <dbReference type="ARBA" id="ARBA00023315"/>
    </source>
</evidence>
<dbReference type="Proteomes" id="UP001153148">
    <property type="component" value="Unassembled WGS sequence"/>
</dbReference>
<reference evidence="7" key="1">
    <citation type="submission" date="2021-03" db="EMBL/GenBank/DDBJ databases">
        <authorList>
            <person name="Tran Van P."/>
        </authorList>
    </citation>
    <scope>NUCLEOTIDE SEQUENCE</scope>
</reference>
<dbReference type="EMBL" id="CAJPIN010038772">
    <property type="protein sequence ID" value="CAG2065001.1"/>
    <property type="molecule type" value="Genomic_DNA"/>
</dbReference>
<proteinExistence type="inferred from homology"/>
<keyword evidence="3" id="KW-0276">Fatty acid metabolism</keyword>
<dbReference type="InterPro" id="IPR016039">
    <property type="entry name" value="Thiolase-like"/>
</dbReference>
<evidence type="ECO:0000256" key="3">
    <source>
        <dbReference type="ARBA" id="ARBA00022832"/>
    </source>
</evidence>
<dbReference type="Gene3D" id="3.40.47.10">
    <property type="match status" value="1"/>
</dbReference>
<sequence>VPGVAKTIVKDNGIRVASPEQLAKLKPAFVKPHGTVTAANSSFLTDGASACLITTEEKAKQLGLKPKAYLRDFLYIAQDPVDQLLLG</sequence>
<name>A0ABN7PCW6_TIMPD</name>
<dbReference type="SUPFAM" id="SSF53901">
    <property type="entry name" value="Thiolase-like"/>
    <property type="match status" value="1"/>
</dbReference>
<keyword evidence="5" id="KW-0012">Acyltransferase</keyword>
<dbReference type="InterPro" id="IPR020616">
    <property type="entry name" value="Thiolase_N"/>
</dbReference>
<organism evidence="7 8">
    <name type="scientific">Timema podura</name>
    <name type="common">Walking stick</name>
    <dbReference type="NCBI Taxonomy" id="61482"/>
    <lineage>
        <taxon>Eukaryota</taxon>
        <taxon>Metazoa</taxon>
        <taxon>Ecdysozoa</taxon>
        <taxon>Arthropoda</taxon>
        <taxon>Hexapoda</taxon>
        <taxon>Insecta</taxon>
        <taxon>Pterygota</taxon>
        <taxon>Neoptera</taxon>
        <taxon>Polyneoptera</taxon>
        <taxon>Phasmatodea</taxon>
        <taxon>Timematodea</taxon>
        <taxon>Timematoidea</taxon>
        <taxon>Timematidae</taxon>
        <taxon>Timema</taxon>
    </lineage>
</organism>
<keyword evidence="8" id="KW-1185">Reference proteome</keyword>
<evidence type="ECO:0000256" key="1">
    <source>
        <dbReference type="ARBA" id="ARBA00010982"/>
    </source>
</evidence>
<evidence type="ECO:0000256" key="4">
    <source>
        <dbReference type="ARBA" id="ARBA00023098"/>
    </source>
</evidence>
<evidence type="ECO:0000313" key="7">
    <source>
        <dbReference type="EMBL" id="CAG2065001.1"/>
    </source>
</evidence>
<feature type="non-terminal residue" evidence="7">
    <location>
        <position position="1"/>
    </location>
</feature>
<gene>
    <name evidence="7" type="ORF">TPAB3V08_LOCUS11945</name>
</gene>
<evidence type="ECO:0000256" key="2">
    <source>
        <dbReference type="ARBA" id="ARBA00022679"/>
    </source>
</evidence>
<keyword evidence="4" id="KW-0443">Lipid metabolism</keyword>
<evidence type="ECO:0000313" key="8">
    <source>
        <dbReference type="Proteomes" id="UP001153148"/>
    </source>
</evidence>